<accession>A0A6C0IMW2</accession>
<dbReference type="EMBL" id="MN740210">
    <property type="protein sequence ID" value="QHT93776.1"/>
    <property type="molecule type" value="Genomic_DNA"/>
</dbReference>
<dbReference type="AlphaFoldDB" id="A0A6C0IMW2"/>
<sequence length="132" mass="15613">MSTDTFESVSIWCNFTDGEYSDTKLFETDNIIVVRYCGQRSGRNDAYVGVGNHFFLKVEKKYKFLGNVIHCKIIEVQKQIHKSVEHNVNIFELVIKKKPEILFRIKHDAYTYFRWKKVGQQHMNGIIRHTLL</sequence>
<name>A0A6C0IMW2_9ZZZZ</name>
<evidence type="ECO:0000313" key="1">
    <source>
        <dbReference type="EMBL" id="QHT93776.1"/>
    </source>
</evidence>
<protein>
    <submittedName>
        <fullName evidence="1">Uncharacterized protein</fullName>
    </submittedName>
</protein>
<organism evidence="1">
    <name type="scientific">viral metagenome</name>
    <dbReference type="NCBI Taxonomy" id="1070528"/>
    <lineage>
        <taxon>unclassified sequences</taxon>
        <taxon>metagenomes</taxon>
        <taxon>organismal metagenomes</taxon>
    </lineage>
</organism>
<proteinExistence type="predicted"/>
<reference evidence="1" key="1">
    <citation type="journal article" date="2020" name="Nature">
        <title>Giant virus diversity and host interactions through global metagenomics.</title>
        <authorList>
            <person name="Schulz F."/>
            <person name="Roux S."/>
            <person name="Paez-Espino D."/>
            <person name="Jungbluth S."/>
            <person name="Walsh D.A."/>
            <person name="Denef V.J."/>
            <person name="McMahon K.D."/>
            <person name="Konstantinidis K.T."/>
            <person name="Eloe-Fadrosh E.A."/>
            <person name="Kyrpides N.C."/>
            <person name="Woyke T."/>
        </authorList>
    </citation>
    <scope>NUCLEOTIDE SEQUENCE</scope>
    <source>
        <strain evidence="1">GVMAG-M-3300024258-14</strain>
    </source>
</reference>